<sequence>MQMLDLEYFNSTPRFWDFLSYKEHIIAGAVRPPRNKKIRAKYVTAIKDIGKLSCVNSETKDYLESLIKPEEPESDKKETQVINQYINYGSVGKQGS</sequence>
<protein>
    <submittedName>
        <fullName evidence="1">Uncharacterized protein</fullName>
    </submittedName>
</protein>
<proteinExistence type="predicted"/>
<dbReference type="OrthoDB" id="10330975at2759"/>
<organism evidence="1 2">
    <name type="scientific">Rhizopus stolonifer</name>
    <name type="common">Rhizopus nigricans</name>
    <dbReference type="NCBI Taxonomy" id="4846"/>
    <lineage>
        <taxon>Eukaryota</taxon>
        <taxon>Fungi</taxon>
        <taxon>Fungi incertae sedis</taxon>
        <taxon>Mucoromycota</taxon>
        <taxon>Mucoromycotina</taxon>
        <taxon>Mucoromycetes</taxon>
        <taxon>Mucorales</taxon>
        <taxon>Mucorineae</taxon>
        <taxon>Rhizopodaceae</taxon>
        <taxon>Rhizopus</taxon>
    </lineage>
</organism>
<dbReference type="EMBL" id="PJQM01005284">
    <property type="protein sequence ID" value="RCH81977.1"/>
    <property type="molecule type" value="Genomic_DNA"/>
</dbReference>
<gene>
    <name evidence="1" type="ORF">CU098_008971</name>
</gene>
<comment type="caution">
    <text evidence="1">The sequence shown here is derived from an EMBL/GenBank/DDBJ whole genome shotgun (WGS) entry which is preliminary data.</text>
</comment>
<accession>A0A367IWC4</accession>
<evidence type="ECO:0000313" key="2">
    <source>
        <dbReference type="Proteomes" id="UP000253551"/>
    </source>
</evidence>
<dbReference type="AlphaFoldDB" id="A0A367IWC4"/>
<reference evidence="1 2" key="1">
    <citation type="journal article" date="2018" name="G3 (Bethesda)">
        <title>Phylogenetic and Phylogenomic Definition of Rhizopus Species.</title>
        <authorList>
            <person name="Gryganskyi A.P."/>
            <person name="Golan J."/>
            <person name="Dolatabadi S."/>
            <person name="Mondo S."/>
            <person name="Robb S."/>
            <person name="Idnurm A."/>
            <person name="Muszewska A."/>
            <person name="Steczkiewicz K."/>
            <person name="Masonjones S."/>
            <person name="Liao H.L."/>
            <person name="Gajdeczka M.T."/>
            <person name="Anike F."/>
            <person name="Vuek A."/>
            <person name="Anishchenko I.M."/>
            <person name="Voigt K."/>
            <person name="de Hoog G.S."/>
            <person name="Smith M.E."/>
            <person name="Heitman J."/>
            <person name="Vilgalys R."/>
            <person name="Stajich J.E."/>
        </authorList>
    </citation>
    <scope>NUCLEOTIDE SEQUENCE [LARGE SCALE GENOMIC DNA]</scope>
    <source>
        <strain evidence="1 2">LSU 92-RS-03</strain>
    </source>
</reference>
<evidence type="ECO:0000313" key="1">
    <source>
        <dbReference type="EMBL" id="RCH81977.1"/>
    </source>
</evidence>
<name>A0A367IWC4_RHIST</name>
<feature type="non-terminal residue" evidence="1">
    <location>
        <position position="96"/>
    </location>
</feature>
<dbReference type="Proteomes" id="UP000253551">
    <property type="component" value="Unassembled WGS sequence"/>
</dbReference>
<keyword evidence="2" id="KW-1185">Reference proteome</keyword>